<gene>
    <name evidence="2" type="ORF">AaE_002536</name>
</gene>
<evidence type="ECO:0000313" key="3">
    <source>
        <dbReference type="Proteomes" id="UP000469452"/>
    </source>
</evidence>
<organism evidence="2 3">
    <name type="scientific">Aphanomyces astaci</name>
    <name type="common">Crayfish plague agent</name>
    <dbReference type="NCBI Taxonomy" id="112090"/>
    <lineage>
        <taxon>Eukaryota</taxon>
        <taxon>Sar</taxon>
        <taxon>Stramenopiles</taxon>
        <taxon>Oomycota</taxon>
        <taxon>Saprolegniomycetes</taxon>
        <taxon>Saprolegniales</taxon>
        <taxon>Verrucalvaceae</taxon>
        <taxon>Aphanomyces</taxon>
    </lineage>
</organism>
<dbReference type="AlphaFoldDB" id="A0A6A5AYI7"/>
<name>A0A6A5AYI7_APHAT</name>
<reference evidence="2 3" key="1">
    <citation type="submission" date="2019-06" db="EMBL/GenBank/DDBJ databases">
        <title>Genomics analysis of Aphanomyces spp. identifies a new class of oomycete effector associated with host adaptation.</title>
        <authorList>
            <person name="Gaulin E."/>
        </authorList>
    </citation>
    <scope>NUCLEOTIDE SEQUENCE [LARGE SCALE GENOMIC DNA]</scope>
    <source>
        <strain evidence="2 3">E</strain>
    </source>
</reference>
<comment type="caution">
    <text evidence="2">The sequence shown here is derived from an EMBL/GenBank/DDBJ whole genome shotgun (WGS) entry which is preliminary data.</text>
</comment>
<feature type="region of interest" description="Disordered" evidence="1">
    <location>
        <begin position="32"/>
        <end position="70"/>
    </location>
</feature>
<sequence length="87" mass="9012">GQLIIKFVVDGGGNREGRIELVQGSLLVEHASDHQGDADTEQDCQMGNDAAQVEDDVNGSDDAAGDSKRASAAGGHIIAVKLMVSYS</sequence>
<dbReference type="Proteomes" id="UP000469452">
    <property type="component" value="Unassembled WGS sequence"/>
</dbReference>
<evidence type="ECO:0000313" key="2">
    <source>
        <dbReference type="EMBL" id="KAF0770799.1"/>
    </source>
</evidence>
<dbReference type="EMBL" id="VJMI01005044">
    <property type="protein sequence ID" value="KAF0770799.1"/>
    <property type="molecule type" value="Genomic_DNA"/>
</dbReference>
<protein>
    <submittedName>
        <fullName evidence="2">Uncharacterized protein</fullName>
    </submittedName>
</protein>
<accession>A0A6A5AYI7</accession>
<proteinExistence type="predicted"/>
<evidence type="ECO:0000256" key="1">
    <source>
        <dbReference type="SAM" id="MobiDB-lite"/>
    </source>
</evidence>
<feature type="non-terminal residue" evidence="2">
    <location>
        <position position="1"/>
    </location>
</feature>